<dbReference type="Gene3D" id="2.40.160.60">
    <property type="entry name" value="Outer membrane protein transport protein (OMPP1/FadL/TodX)"/>
    <property type="match status" value="1"/>
</dbReference>
<evidence type="ECO:0000313" key="1">
    <source>
        <dbReference type="EMBL" id="PZR07205.1"/>
    </source>
</evidence>
<organism evidence="1 2">
    <name type="scientific">Archangium gephyra</name>
    <dbReference type="NCBI Taxonomy" id="48"/>
    <lineage>
        <taxon>Bacteria</taxon>
        <taxon>Pseudomonadati</taxon>
        <taxon>Myxococcota</taxon>
        <taxon>Myxococcia</taxon>
        <taxon>Myxococcales</taxon>
        <taxon>Cystobacterineae</taxon>
        <taxon>Archangiaceae</taxon>
        <taxon>Archangium</taxon>
    </lineage>
</organism>
<comment type="caution">
    <text evidence="1">The sequence shown here is derived from an EMBL/GenBank/DDBJ whole genome shotgun (WGS) entry which is preliminary data.</text>
</comment>
<proteinExistence type="predicted"/>
<accession>A0A2W5T6V5</accession>
<dbReference type="AlphaFoldDB" id="A0A2W5T6V5"/>
<dbReference type="EMBL" id="QFQP01000033">
    <property type="protein sequence ID" value="PZR07205.1"/>
    <property type="molecule type" value="Genomic_DNA"/>
</dbReference>
<protein>
    <submittedName>
        <fullName evidence="1">Uncharacterized protein</fullName>
    </submittedName>
</protein>
<gene>
    <name evidence="1" type="ORF">DI536_28525</name>
</gene>
<evidence type="ECO:0000313" key="2">
    <source>
        <dbReference type="Proteomes" id="UP000249061"/>
    </source>
</evidence>
<dbReference type="Proteomes" id="UP000249061">
    <property type="component" value="Unassembled WGS sequence"/>
</dbReference>
<reference evidence="1 2" key="1">
    <citation type="submission" date="2017-08" db="EMBL/GenBank/DDBJ databases">
        <title>Infants hospitalized years apart are colonized by the same room-sourced microbial strains.</title>
        <authorList>
            <person name="Brooks B."/>
            <person name="Olm M.R."/>
            <person name="Firek B.A."/>
            <person name="Baker R."/>
            <person name="Thomas B.C."/>
            <person name="Morowitz M.J."/>
            <person name="Banfield J.F."/>
        </authorList>
    </citation>
    <scope>NUCLEOTIDE SEQUENCE [LARGE SCALE GENOMIC DNA]</scope>
    <source>
        <strain evidence="1">S2_003_000_R2_14</strain>
    </source>
</reference>
<sequence length="119" mass="13231">MHQRNSSWRAGLEAAVGVDWQVNEQWSVGACVRTPRFAFANSTDQVQVTTTPTDYVLQTPMMFELERSVVIAPLRLIAGFRFRPTRRAHLSAEAEAFVPLGLQKTRRCPSPGAWAAAST</sequence>
<name>A0A2W5T6V5_9BACT</name>